<dbReference type="InterPro" id="IPR007627">
    <property type="entry name" value="RNA_pol_sigma70_r2"/>
</dbReference>
<evidence type="ECO:0000256" key="5">
    <source>
        <dbReference type="ARBA" id="ARBA00023163"/>
    </source>
</evidence>
<keyword evidence="3 6" id="KW-0731">Sigma factor</keyword>
<evidence type="ECO:0000256" key="2">
    <source>
        <dbReference type="ARBA" id="ARBA00023015"/>
    </source>
</evidence>
<dbReference type="InterPro" id="IPR009042">
    <property type="entry name" value="RNA_pol_sigma70_r1_2"/>
</dbReference>
<comment type="similarity">
    <text evidence="1 6">Belongs to the sigma-70 factor family.</text>
</comment>
<evidence type="ECO:0000259" key="7">
    <source>
        <dbReference type="PROSITE" id="PS00715"/>
    </source>
</evidence>
<keyword evidence="5 6" id="KW-0804">Transcription</keyword>
<dbReference type="PANTHER" id="PTHR30603">
    <property type="entry name" value="RNA POLYMERASE SIGMA FACTOR RPO"/>
    <property type="match status" value="1"/>
</dbReference>
<evidence type="ECO:0000313" key="9">
    <source>
        <dbReference type="EMBL" id="MDR6592785.1"/>
    </source>
</evidence>
<evidence type="ECO:0000313" key="10">
    <source>
        <dbReference type="Proteomes" id="UP001268819"/>
    </source>
</evidence>
<evidence type="ECO:0000256" key="4">
    <source>
        <dbReference type="ARBA" id="ARBA00023125"/>
    </source>
</evidence>
<evidence type="ECO:0000256" key="6">
    <source>
        <dbReference type="RuleBase" id="RU362124"/>
    </source>
</evidence>
<dbReference type="Pfam" id="PF04542">
    <property type="entry name" value="Sigma70_r2"/>
    <property type="match status" value="1"/>
</dbReference>
<keyword evidence="4 6" id="KW-0238">DNA-binding</keyword>
<dbReference type="PROSITE" id="PS00716">
    <property type="entry name" value="SIGMA70_2"/>
    <property type="match status" value="1"/>
</dbReference>
<dbReference type="Gene3D" id="1.10.10.10">
    <property type="entry name" value="Winged helix-like DNA-binding domain superfamily/Winged helix DNA-binding domain"/>
    <property type="match status" value="2"/>
</dbReference>
<name>A0ABU1PQ63_9PSEU</name>
<dbReference type="NCBIfam" id="TIGR02937">
    <property type="entry name" value="sigma70-ECF"/>
    <property type="match status" value="1"/>
</dbReference>
<organism evidence="9 10">
    <name type="scientific">Saccharothrix longispora</name>
    <dbReference type="NCBI Taxonomy" id="33920"/>
    <lineage>
        <taxon>Bacteria</taxon>
        <taxon>Bacillati</taxon>
        <taxon>Actinomycetota</taxon>
        <taxon>Actinomycetes</taxon>
        <taxon>Pseudonocardiales</taxon>
        <taxon>Pseudonocardiaceae</taxon>
        <taxon>Saccharothrix</taxon>
    </lineage>
</organism>
<dbReference type="InterPro" id="IPR013325">
    <property type="entry name" value="RNA_pol_sigma_r2"/>
</dbReference>
<dbReference type="Proteomes" id="UP001268819">
    <property type="component" value="Unassembled WGS sequence"/>
</dbReference>
<accession>A0ABU1PQ63</accession>
<dbReference type="EMBL" id="JAVDSG010000001">
    <property type="protein sequence ID" value="MDR6592785.1"/>
    <property type="molecule type" value="Genomic_DNA"/>
</dbReference>
<dbReference type="InterPro" id="IPR014284">
    <property type="entry name" value="RNA_pol_sigma-70_dom"/>
</dbReference>
<dbReference type="RefSeq" id="WP_310304691.1">
    <property type="nucleotide sequence ID" value="NZ_BAAAXB010000001.1"/>
</dbReference>
<evidence type="ECO:0000259" key="8">
    <source>
        <dbReference type="PROSITE" id="PS00716"/>
    </source>
</evidence>
<dbReference type="PRINTS" id="PR00046">
    <property type="entry name" value="SIGMA70FCT"/>
</dbReference>
<keyword evidence="2 6" id="KW-0805">Transcription regulation</keyword>
<reference evidence="9 10" key="1">
    <citation type="submission" date="2023-07" db="EMBL/GenBank/DDBJ databases">
        <title>Sequencing the genomes of 1000 actinobacteria strains.</title>
        <authorList>
            <person name="Klenk H.-P."/>
        </authorList>
    </citation>
    <scope>NUCLEOTIDE SEQUENCE [LARGE SCALE GENOMIC DNA]</scope>
    <source>
        <strain evidence="9 10">DSM 43749</strain>
    </source>
</reference>
<evidence type="ECO:0000256" key="1">
    <source>
        <dbReference type="ARBA" id="ARBA00007788"/>
    </source>
</evidence>
<keyword evidence="10" id="KW-1185">Reference proteome</keyword>
<dbReference type="Pfam" id="PF04539">
    <property type="entry name" value="Sigma70_r3"/>
    <property type="match status" value="1"/>
</dbReference>
<dbReference type="InterPro" id="IPR050239">
    <property type="entry name" value="Sigma-70_RNA_pol_init_factors"/>
</dbReference>
<gene>
    <name evidence="9" type="ORF">J2S66_001169</name>
</gene>
<dbReference type="InterPro" id="IPR036388">
    <property type="entry name" value="WH-like_DNA-bd_sf"/>
</dbReference>
<dbReference type="InterPro" id="IPR007624">
    <property type="entry name" value="RNA_pol_sigma70_r3"/>
</dbReference>
<dbReference type="InterPro" id="IPR000943">
    <property type="entry name" value="RNA_pol_sigma70"/>
</dbReference>
<dbReference type="InterPro" id="IPR013324">
    <property type="entry name" value="RNA_pol_sigma_r3/r4-like"/>
</dbReference>
<feature type="domain" description="RNA polymerase sigma-70" evidence="8">
    <location>
        <begin position="284"/>
        <end position="310"/>
    </location>
</feature>
<dbReference type="SUPFAM" id="SSF88659">
    <property type="entry name" value="Sigma3 and sigma4 domains of RNA polymerase sigma factors"/>
    <property type="match status" value="2"/>
</dbReference>
<feature type="domain" description="RNA polymerase sigma-70" evidence="7">
    <location>
        <begin position="115"/>
        <end position="128"/>
    </location>
</feature>
<protein>
    <recommendedName>
        <fullName evidence="6">RNA polymerase sigma factor</fullName>
    </recommendedName>
</protein>
<dbReference type="PROSITE" id="PS00715">
    <property type="entry name" value="SIGMA70_1"/>
    <property type="match status" value="1"/>
</dbReference>
<sequence>MSTTGAPRRTASPREWDQDADLVGHYLREVSATPLLTAEEEVRLSRRIEAGVYAAELLRAAREGELPPPSPERRRGLDAVERDGRLAEDHMIRANLRLVVSVAKKHAHRGLPFLDVVQEGNLGLMRAVHKFDHTKGFKFSTYAIWWIRQGIERGVAEQTRTVRLPVHVFEEMAKLRKVERALERQLDRDPTPEEVARASGTSLARVLELRAAARAAISLEAPIGDDGGSSVADLIEDTAAVRAQDVLEQRGVVAELGALVRTLPARQALIISLRYGLVDGRARTLREVADRIGLTRERIRQLEKQSLALLRSPERSGALLAWTA</sequence>
<dbReference type="SUPFAM" id="SSF88946">
    <property type="entry name" value="Sigma2 domain of RNA polymerase sigma factors"/>
    <property type="match status" value="1"/>
</dbReference>
<dbReference type="InterPro" id="IPR007630">
    <property type="entry name" value="RNA_pol_sigma70_r4"/>
</dbReference>
<comment type="caution">
    <text evidence="9">The sequence shown here is derived from an EMBL/GenBank/DDBJ whole genome shotgun (WGS) entry which is preliminary data.</text>
</comment>
<dbReference type="Pfam" id="PF00140">
    <property type="entry name" value="Sigma70_r1_2"/>
    <property type="match status" value="1"/>
</dbReference>
<dbReference type="PANTHER" id="PTHR30603:SF60">
    <property type="entry name" value="RNA POLYMERASE SIGMA FACTOR RPOD"/>
    <property type="match status" value="1"/>
</dbReference>
<dbReference type="Pfam" id="PF04545">
    <property type="entry name" value="Sigma70_r4"/>
    <property type="match status" value="1"/>
</dbReference>
<proteinExistence type="inferred from homology"/>
<dbReference type="Gene3D" id="1.10.601.10">
    <property type="entry name" value="RNA Polymerase Primary Sigma Factor"/>
    <property type="match status" value="2"/>
</dbReference>
<evidence type="ECO:0000256" key="3">
    <source>
        <dbReference type="ARBA" id="ARBA00023082"/>
    </source>
</evidence>
<comment type="function">
    <text evidence="6">Sigma factors are initiation factors that promote the attachment of RNA polymerase to specific initiation sites and are then released.</text>
</comment>